<evidence type="ECO:0000313" key="1">
    <source>
        <dbReference type="EMBL" id="RJT31150.1"/>
    </source>
</evidence>
<keyword evidence="2" id="KW-1185">Reference proteome</keyword>
<dbReference type="CDD" id="cd03389">
    <property type="entry name" value="PAP2_lipid_A_1_phosphatase"/>
    <property type="match status" value="1"/>
</dbReference>
<organism evidence="1 2">
    <name type="scientific">Mesorhizobium jarvisii</name>
    <dbReference type="NCBI Taxonomy" id="1777867"/>
    <lineage>
        <taxon>Bacteria</taxon>
        <taxon>Pseudomonadati</taxon>
        <taxon>Pseudomonadota</taxon>
        <taxon>Alphaproteobacteria</taxon>
        <taxon>Hyphomicrobiales</taxon>
        <taxon>Phyllobacteriaceae</taxon>
        <taxon>Mesorhizobium</taxon>
    </lineage>
</organism>
<dbReference type="SUPFAM" id="SSF48317">
    <property type="entry name" value="Acid phosphatase/Vanadium-dependent haloperoxidase"/>
    <property type="match status" value="1"/>
</dbReference>
<protein>
    <submittedName>
        <fullName evidence="1">Phosphatase PAP2 family protein</fullName>
    </submittedName>
</protein>
<dbReference type="PANTHER" id="PTHR14969">
    <property type="entry name" value="SPHINGOSINE-1-PHOSPHATE PHOSPHOHYDROLASE"/>
    <property type="match status" value="1"/>
</dbReference>
<dbReference type="Pfam" id="PF01569">
    <property type="entry name" value="PAP2"/>
    <property type="match status" value="1"/>
</dbReference>
<dbReference type="SMART" id="SM00014">
    <property type="entry name" value="acidPPc"/>
    <property type="match status" value="1"/>
</dbReference>
<dbReference type="AlphaFoldDB" id="A0A6M7TJY9"/>
<gene>
    <name evidence="1" type="ORF">D3242_23115</name>
</gene>
<accession>A0A6M7TJY9</accession>
<proteinExistence type="predicted"/>
<dbReference type="InterPro" id="IPR000326">
    <property type="entry name" value="PAP2/HPO"/>
</dbReference>
<dbReference type="EMBL" id="QZXA01000009">
    <property type="protein sequence ID" value="RJT31150.1"/>
    <property type="molecule type" value="Genomic_DNA"/>
</dbReference>
<comment type="caution">
    <text evidence="1">The sequence shown here is derived from an EMBL/GenBank/DDBJ whole genome shotgun (WGS) entry which is preliminary data.</text>
</comment>
<dbReference type="InterPro" id="IPR036938">
    <property type="entry name" value="PAP2/HPO_sf"/>
</dbReference>
<evidence type="ECO:0000313" key="2">
    <source>
        <dbReference type="Proteomes" id="UP000275530"/>
    </source>
</evidence>
<dbReference type="PANTHER" id="PTHR14969:SF13">
    <property type="entry name" value="AT30094P"/>
    <property type="match status" value="1"/>
</dbReference>
<dbReference type="Gene3D" id="1.20.144.10">
    <property type="entry name" value="Phosphatidic acid phosphatase type 2/haloperoxidase"/>
    <property type="match status" value="1"/>
</dbReference>
<sequence length="276" mass="30194">MLVKSRPTVSGRLLGVGRRSLSNFRDTTQIVRRRFAARPARYPNIAWPVWLVVWVLLTAAAFVRLDTPAGMVHGQWSGAGVAEFLTQFALGGWYLIPSALLLVGANLTDWRSLSRRSLMLVYNWTCLAFLVLSAVGLSGLLVNVLKYAIGRARPLYFQDFGVLALHPFAFDARFAGFPSGHATTMGAVFGVLLLLFPRRWYIALVITACLASTRVFVGAHYPSDTVAGFGLGCTFALACGLVFARLGFIFRPTPSGLPVRKASFRLIAPENKSLPD</sequence>
<dbReference type="Proteomes" id="UP000275530">
    <property type="component" value="Unassembled WGS sequence"/>
</dbReference>
<reference evidence="1 2" key="1">
    <citation type="submission" date="2018-09" db="EMBL/GenBank/DDBJ databases">
        <title>Mesorhizobium carmichaelinearum sp. nov. isolated from Carmichaelinea spp. root nodules in New Zealand.</title>
        <authorList>
            <person name="De Meyer S.E."/>
        </authorList>
    </citation>
    <scope>NUCLEOTIDE SEQUENCE [LARGE SCALE GENOMIC DNA]</scope>
    <source>
        <strain evidence="1 2">LMG 28313</strain>
    </source>
</reference>
<name>A0A6M7TJY9_9HYPH</name>